<proteinExistence type="predicted"/>
<dbReference type="FunFam" id="1.10.10.60:FF:000132">
    <property type="entry name" value="AraC family transcriptional regulator"/>
    <property type="match status" value="1"/>
</dbReference>
<dbReference type="SUPFAM" id="SSF51182">
    <property type="entry name" value="RmlC-like cupins"/>
    <property type="match status" value="1"/>
</dbReference>
<comment type="caution">
    <text evidence="7">The sequence shown here is derived from an EMBL/GenBank/DDBJ whole genome shotgun (WGS) entry which is preliminary data.</text>
</comment>
<sequence>MEKLSKQLLATLDDVHVQSMRWMEESDADVLVHSAEPPQGYTVPWHHHRRTQLLCIFSGVALIMTARGRWMVPPGHALFIPVGLEHSIEILSDVSMKSVYVAPRGQTQKDEVPRVVEVTDLARSLLLEAIRLREAPVSHRKAKLVLSLLVEEITTLPERPLGLPFPSDRRLTALCRDYLANPSPNARLDDWAEKLAMSRRTFTRQFRKETGISFTTWRQQASVFACLPRLAGGVPVTNVALEAGYESVAAFTTMFRRMLGASPRAYTINRWAFERQAYSIGPKIGYDFRKA</sequence>
<dbReference type="InterPro" id="IPR020449">
    <property type="entry name" value="Tscrpt_reg_AraC-type_HTH"/>
</dbReference>
<evidence type="ECO:0000256" key="5">
    <source>
        <dbReference type="ARBA" id="ARBA00023163"/>
    </source>
</evidence>
<evidence type="ECO:0000256" key="1">
    <source>
        <dbReference type="ARBA" id="ARBA00022491"/>
    </source>
</evidence>
<evidence type="ECO:0000256" key="2">
    <source>
        <dbReference type="ARBA" id="ARBA00023015"/>
    </source>
</evidence>
<dbReference type="SUPFAM" id="SSF46689">
    <property type="entry name" value="Homeodomain-like"/>
    <property type="match status" value="1"/>
</dbReference>
<dbReference type="PANTHER" id="PTHR11019">
    <property type="entry name" value="HTH-TYPE TRANSCRIPTIONAL REGULATOR NIMR"/>
    <property type="match status" value="1"/>
</dbReference>
<organism evidence="7 8">
    <name type="scientific">Rhizobium lusitanum</name>
    <dbReference type="NCBI Taxonomy" id="293958"/>
    <lineage>
        <taxon>Bacteria</taxon>
        <taxon>Pseudomonadati</taxon>
        <taxon>Pseudomonadota</taxon>
        <taxon>Alphaproteobacteria</taxon>
        <taxon>Hyphomicrobiales</taxon>
        <taxon>Rhizobiaceae</taxon>
        <taxon>Rhizobium/Agrobacterium group</taxon>
        <taxon>Rhizobium</taxon>
    </lineage>
</organism>
<dbReference type="InterPro" id="IPR018060">
    <property type="entry name" value="HTH_AraC"/>
</dbReference>
<keyword evidence="1" id="KW-0678">Repressor</keyword>
<dbReference type="InterPro" id="IPR014710">
    <property type="entry name" value="RmlC-like_jellyroll"/>
</dbReference>
<accession>A0A7X0INX2</accession>
<dbReference type="Proteomes" id="UP000565576">
    <property type="component" value="Unassembled WGS sequence"/>
</dbReference>
<dbReference type="RefSeq" id="WP_184703313.1">
    <property type="nucleotide sequence ID" value="NZ_JACHBG010000003.1"/>
</dbReference>
<keyword evidence="4" id="KW-0010">Activator</keyword>
<keyword evidence="2" id="KW-0805">Transcription regulation</keyword>
<keyword evidence="3 7" id="KW-0238">DNA-binding</keyword>
<dbReference type="PRINTS" id="PR00032">
    <property type="entry name" value="HTHARAC"/>
</dbReference>
<dbReference type="PROSITE" id="PS01124">
    <property type="entry name" value="HTH_ARAC_FAMILY_2"/>
    <property type="match status" value="1"/>
</dbReference>
<name>A0A7X0INX2_9HYPH</name>
<dbReference type="Pfam" id="PF02311">
    <property type="entry name" value="AraC_binding"/>
    <property type="match status" value="1"/>
</dbReference>
<dbReference type="Pfam" id="PF12833">
    <property type="entry name" value="HTH_18"/>
    <property type="match status" value="1"/>
</dbReference>
<dbReference type="InterPro" id="IPR011051">
    <property type="entry name" value="RmlC_Cupin_sf"/>
</dbReference>
<dbReference type="GO" id="GO:0016853">
    <property type="term" value="F:isomerase activity"/>
    <property type="evidence" value="ECO:0007669"/>
    <property type="project" value="UniProtKB-KW"/>
</dbReference>
<dbReference type="PANTHER" id="PTHR11019:SF159">
    <property type="entry name" value="TRANSCRIPTIONAL REGULATOR-RELATED"/>
    <property type="match status" value="1"/>
</dbReference>
<evidence type="ECO:0000259" key="6">
    <source>
        <dbReference type="PROSITE" id="PS01124"/>
    </source>
</evidence>
<dbReference type="EMBL" id="JACHBG010000003">
    <property type="protein sequence ID" value="MBB6484455.1"/>
    <property type="molecule type" value="Genomic_DNA"/>
</dbReference>
<evidence type="ECO:0000256" key="3">
    <source>
        <dbReference type="ARBA" id="ARBA00023125"/>
    </source>
</evidence>
<gene>
    <name evidence="7" type="ORF">GGD46_001733</name>
</gene>
<dbReference type="InterPro" id="IPR003313">
    <property type="entry name" value="AraC-bd"/>
</dbReference>
<evidence type="ECO:0000313" key="8">
    <source>
        <dbReference type="Proteomes" id="UP000565576"/>
    </source>
</evidence>
<dbReference type="CDD" id="cd06124">
    <property type="entry name" value="cupin_NimR-like_N"/>
    <property type="match status" value="1"/>
</dbReference>
<feature type="domain" description="HTH araC/xylS-type" evidence="6">
    <location>
        <begin position="169"/>
        <end position="269"/>
    </location>
</feature>
<dbReference type="GO" id="GO:0043565">
    <property type="term" value="F:sequence-specific DNA binding"/>
    <property type="evidence" value="ECO:0007669"/>
    <property type="project" value="InterPro"/>
</dbReference>
<protein>
    <submittedName>
        <fullName evidence="7">AraC-like DNA-binding protein/mannose-6-phosphate isomerase-like protein (Cupin superfamily)</fullName>
    </submittedName>
</protein>
<evidence type="ECO:0000313" key="7">
    <source>
        <dbReference type="EMBL" id="MBB6484455.1"/>
    </source>
</evidence>
<dbReference type="InterPro" id="IPR009057">
    <property type="entry name" value="Homeodomain-like_sf"/>
</dbReference>
<dbReference type="SMART" id="SM00342">
    <property type="entry name" value="HTH_ARAC"/>
    <property type="match status" value="1"/>
</dbReference>
<dbReference type="Gene3D" id="1.10.10.60">
    <property type="entry name" value="Homeodomain-like"/>
    <property type="match status" value="2"/>
</dbReference>
<reference evidence="7 8" key="1">
    <citation type="submission" date="2020-08" db="EMBL/GenBank/DDBJ databases">
        <title>Genomic Encyclopedia of Type Strains, Phase IV (KMG-V): Genome sequencing to study the core and pangenomes of soil and plant-associated prokaryotes.</title>
        <authorList>
            <person name="Whitman W."/>
        </authorList>
    </citation>
    <scope>NUCLEOTIDE SEQUENCE [LARGE SCALE GENOMIC DNA]</scope>
    <source>
        <strain evidence="7 8">SEMIA 4060</strain>
    </source>
</reference>
<evidence type="ECO:0000256" key="4">
    <source>
        <dbReference type="ARBA" id="ARBA00023159"/>
    </source>
</evidence>
<keyword evidence="7" id="KW-0413">Isomerase</keyword>
<dbReference type="GO" id="GO:0003700">
    <property type="term" value="F:DNA-binding transcription factor activity"/>
    <property type="evidence" value="ECO:0007669"/>
    <property type="project" value="InterPro"/>
</dbReference>
<dbReference type="AlphaFoldDB" id="A0A7X0INX2"/>
<keyword evidence="5" id="KW-0804">Transcription</keyword>
<dbReference type="Gene3D" id="2.60.120.10">
    <property type="entry name" value="Jelly Rolls"/>
    <property type="match status" value="1"/>
</dbReference>